<dbReference type="RefSeq" id="WP_150962406.1">
    <property type="nucleotide sequence ID" value="NZ_VZZJ01000004.1"/>
</dbReference>
<reference evidence="4 5" key="1">
    <citation type="submission" date="2019-09" db="EMBL/GenBank/DDBJ databases">
        <title>YIM 132548 draft genome.</title>
        <authorList>
            <person name="Jiang L."/>
        </authorList>
    </citation>
    <scope>NUCLEOTIDE SEQUENCE [LARGE SCALE GENOMIC DNA]</scope>
    <source>
        <strain evidence="4 5">YIM 132548</strain>
    </source>
</reference>
<name>A0A6N6MVM8_9HYPH</name>
<keyword evidence="2" id="KW-0732">Signal</keyword>
<feature type="domain" description="Extensin-like C-terminal" evidence="3">
    <location>
        <begin position="141"/>
        <end position="314"/>
    </location>
</feature>
<proteinExistence type="predicted"/>
<organism evidence="4 5">
    <name type="scientific">Methylobacterium planeticum</name>
    <dbReference type="NCBI Taxonomy" id="2615211"/>
    <lineage>
        <taxon>Bacteria</taxon>
        <taxon>Pseudomonadati</taxon>
        <taxon>Pseudomonadota</taxon>
        <taxon>Alphaproteobacteria</taxon>
        <taxon>Hyphomicrobiales</taxon>
        <taxon>Methylobacteriaceae</taxon>
        <taxon>Methylobacterium</taxon>
    </lineage>
</organism>
<feature type="chain" id="PRO_5026895470" evidence="2">
    <location>
        <begin position="33"/>
        <end position="314"/>
    </location>
</feature>
<dbReference type="Proteomes" id="UP000441523">
    <property type="component" value="Unassembled WGS sequence"/>
</dbReference>
<accession>A0A6N6MVM8</accession>
<comment type="caution">
    <text evidence="4">The sequence shown here is derived from an EMBL/GenBank/DDBJ whole genome shotgun (WGS) entry which is preliminary data.</text>
</comment>
<feature type="compositionally biased region" description="Pro residues" evidence="1">
    <location>
        <begin position="43"/>
        <end position="52"/>
    </location>
</feature>
<evidence type="ECO:0000313" key="5">
    <source>
        <dbReference type="Proteomes" id="UP000441523"/>
    </source>
</evidence>
<dbReference type="InterPro" id="IPR009683">
    <property type="entry name" value="Extensin-like_C"/>
</dbReference>
<protein>
    <submittedName>
        <fullName evidence="4">Extensin family protein</fullName>
    </submittedName>
</protein>
<feature type="region of interest" description="Disordered" evidence="1">
    <location>
        <begin position="30"/>
        <end position="125"/>
    </location>
</feature>
<gene>
    <name evidence="4" type="ORF">F6X51_06500</name>
</gene>
<dbReference type="AlphaFoldDB" id="A0A6N6MVM8"/>
<evidence type="ECO:0000256" key="2">
    <source>
        <dbReference type="SAM" id="SignalP"/>
    </source>
</evidence>
<feature type="signal peptide" evidence="2">
    <location>
        <begin position="1"/>
        <end position="32"/>
    </location>
</feature>
<evidence type="ECO:0000256" key="1">
    <source>
        <dbReference type="SAM" id="MobiDB-lite"/>
    </source>
</evidence>
<keyword evidence="5" id="KW-1185">Reference proteome</keyword>
<evidence type="ECO:0000313" key="4">
    <source>
        <dbReference type="EMBL" id="KAB1074766.1"/>
    </source>
</evidence>
<evidence type="ECO:0000259" key="3">
    <source>
        <dbReference type="Pfam" id="PF06904"/>
    </source>
</evidence>
<feature type="compositionally biased region" description="Pro residues" evidence="1">
    <location>
        <begin position="109"/>
        <end position="121"/>
    </location>
</feature>
<feature type="compositionally biased region" description="Basic and acidic residues" evidence="1">
    <location>
        <begin position="53"/>
        <end position="70"/>
    </location>
</feature>
<dbReference type="EMBL" id="VZZJ01000004">
    <property type="protein sequence ID" value="KAB1074766.1"/>
    <property type="molecule type" value="Genomic_DNA"/>
</dbReference>
<sequence length="314" mass="32996">MRARRAPWIAGRWPALAGALLLAAAGLPGARAQSIHAEKPAAHPVPPPLPPQRPEDLKAVPERPASEKPANEMPLPPERPAELKPAAPEPSKTPEQRAQDPKTGAASPEPLPTPPLPPARPPELSGEAALALKVAAADDTACRRRLTRLGATFEALPALENGQCGAARPLRLTALDGVALPQSVTLVCGAAEALARWTTEVQVAAERDLGQPLKALTIGTSYECRGQNHDPDAKLSEHAFANGVDVMSFSAGDRPPIGVGPLPAGTNEARFLAGVRARACDFFRTVLGPGSDAAHANHLHLDERERNAGHRLCQ</sequence>
<dbReference type="Pfam" id="PF06904">
    <property type="entry name" value="Extensin-like_C"/>
    <property type="match status" value="1"/>
</dbReference>